<dbReference type="Proteomes" id="UP000499080">
    <property type="component" value="Unassembled WGS sequence"/>
</dbReference>
<organism evidence="1 2">
    <name type="scientific">Araneus ventricosus</name>
    <name type="common">Orbweaver spider</name>
    <name type="synonym">Epeira ventricosa</name>
    <dbReference type="NCBI Taxonomy" id="182803"/>
    <lineage>
        <taxon>Eukaryota</taxon>
        <taxon>Metazoa</taxon>
        <taxon>Ecdysozoa</taxon>
        <taxon>Arthropoda</taxon>
        <taxon>Chelicerata</taxon>
        <taxon>Arachnida</taxon>
        <taxon>Araneae</taxon>
        <taxon>Araneomorphae</taxon>
        <taxon>Entelegynae</taxon>
        <taxon>Araneoidea</taxon>
        <taxon>Araneidae</taxon>
        <taxon>Araneus</taxon>
    </lineage>
</organism>
<accession>A0A4Y2A501</accession>
<gene>
    <name evidence="1" type="ORF">AVEN_243656_1</name>
</gene>
<sequence length="92" mass="10173">MTDRGSLVVRYRLGQRSEVRGPKPVSTDDPPFIGFLHVKSYVMAKSPPVGVVRKFRGAPVEVSSMPSDSGSKLRCSSLNSPRFALKRHVNIF</sequence>
<evidence type="ECO:0000313" key="2">
    <source>
        <dbReference type="Proteomes" id="UP000499080"/>
    </source>
</evidence>
<dbReference type="EMBL" id="BGPR01000006">
    <property type="protein sequence ID" value="GBL74803.1"/>
    <property type="molecule type" value="Genomic_DNA"/>
</dbReference>
<protein>
    <submittedName>
        <fullName evidence="1">Uncharacterized protein</fullName>
    </submittedName>
</protein>
<comment type="caution">
    <text evidence="1">The sequence shown here is derived from an EMBL/GenBank/DDBJ whole genome shotgun (WGS) entry which is preliminary data.</text>
</comment>
<reference evidence="1 2" key="1">
    <citation type="journal article" date="2019" name="Sci. Rep.">
        <title>Orb-weaving spider Araneus ventricosus genome elucidates the spidroin gene catalogue.</title>
        <authorList>
            <person name="Kono N."/>
            <person name="Nakamura H."/>
            <person name="Ohtoshi R."/>
            <person name="Moran D.A.P."/>
            <person name="Shinohara A."/>
            <person name="Yoshida Y."/>
            <person name="Fujiwara M."/>
            <person name="Mori M."/>
            <person name="Tomita M."/>
            <person name="Arakawa K."/>
        </authorList>
    </citation>
    <scope>NUCLEOTIDE SEQUENCE [LARGE SCALE GENOMIC DNA]</scope>
</reference>
<keyword evidence="2" id="KW-1185">Reference proteome</keyword>
<name>A0A4Y2A501_ARAVE</name>
<evidence type="ECO:0000313" key="1">
    <source>
        <dbReference type="EMBL" id="GBL74803.1"/>
    </source>
</evidence>
<proteinExistence type="predicted"/>
<dbReference type="AlphaFoldDB" id="A0A4Y2A501"/>